<evidence type="ECO:0000256" key="3">
    <source>
        <dbReference type="ARBA" id="ARBA00023002"/>
    </source>
</evidence>
<keyword evidence="9" id="KW-1185">Reference proteome</keyword>
<protein>
    <submittedName>
        <fullName evidence="8">2-hydroxyacid dehydrogenase</fullName>
    </submittedName>
</protein>
<dbReference type="Proteomes" id="UP001597085">
    <property type="component" value="Unassembled WGS sequence"/>
</dbReference>
<dbReference type="PROSITE" id="PS00670">
    <property type="entry name" value="D_2_HYDROXYACID_DH_2"/>
    <property type="match status" value="1"/>
</dbReference>
<proteinExistence type="inferred from homology"/>
<keyword evidence="4" id="KW-0520">NAD</keyword>
<evidence type="ECO:0000256" key="1">
    <source>
        <dbReference type="ARBA" id="ARBA00005854"/>
    </source>
</evidence>
<evidence type="ECO:0000313" key="8">
    <source>
        <dbReference type="EMBL" id="MFD1600367.1"/>
    </source>
</evidence>
<keyword evidence="3 5" id="KW-0560">Oxidoreductase</keyword>
<dbReference type="PANTHER" id="PTHR42789">
    <property type="entry name" value="D-ISOMER SPECIFIC 2-HYDROXYACID DEHYDROGENASE FAMILY PROTEIN (AFU_ORTHOLOGUE AFUA_6G10090)"/>
    <property type="match status" value="1"/>
</dbReference>
<dbReference type="SUPFAM" id="SSF51735">
    <property type="entry name" value="NAD(P)-binding Rossmann-fold domains"/>
    <property type="match status" value="1"/>
</dbReference>
<dbReference type="InterPro" id="IPR050857">
    <property type="entry name" value="D-2-hydroxyacid_DH"/>
</dbReference>
<comment type="similarity">
    <text evidence="1 5">Belongs to the D-isomer specific 2-hydroxyacid dehydrogenase family.</text>
</comment>
<comment type="caution">
    <text evidence="8">The sequence shown here is derived from an EMBL/GenBank/DDBJ whole genome shotgun (WGS) entry which is preliminary data.</text>
</comment>
<dbReference type="AlphaFoldDB" id="A0ABD6CTF9"/>
<gene>
    <name evidence="8" type="ORF">ACFSBX_15575</name>
</gene>
<dbReference type="CDD" id="cd12171">
    <property type="entry name" value="2-Hacid_dh_10"/>
    <property type="match status" value="1"/>
</dbReference>
<dbReference type="RefSeq" id="WP_256421904.1">
    <property type="nucleotide sequence ID" value="NZ_JANHDI010000009.1"/>
</dbReference>
<evidence type="ECO:0000259" key="6">
    <source>
        <dbReference type="Pfam" id="PF00389"/>
    </source>
</evidence>
<accession>A0ABD6CTF9</accession>
<keyword evidence="2" id="KW-0028">Amino-acid biosynthesis</keyword>
<evidence type="ECO:0000256" key="4">
    <source>
        <dbReference type="ARBA" id="ARBA00023027"/>
    </source>
</evidence>
<dbReference type="Gene3D" id="3.40.50.720">
    <property type="entry name" value="NAD(P)-binding Rossmann-like Domain"/>
    <property type="match status" value="2"/>
</dbReference>
<dbReference type="GO" id="GO:0016491">
    <property type="term" value="F:oxidoreductase activity"/>
    <property type="evidence" value="ECO:0007669"/>
    <property type="project" value="UniProtKB-KW"/>
</dbReference>
<dbReference type="InterPro" id="IPR029753">
    <property type="entry name" value="D-isomer_DH_CS"/>
</dbReference>
<reference evidence="8 9" key="1">
    <citation type="journal article" date="2019" name="Int. J. Syst. Evol. Microbiol.">
        <title>The Global Catalogue of Microorganisms (GCM) 10K type strain sequencing project: providing services to taxonomists for standard genome sequencing and annotation.</title>
        <authorList>
            <consortium name="The Broad Institute Genomics Platform"/>
            <consortium name="The Broad Institute Genome Sequencing Center for Infectious Disease"/>
            <person name="Wu L."/>
            <person name="Ma J."/>
        </authorList>
    </citation>
    <scope>NUCLEOTIDE SEQUENCE [LARGE SCALE GENOMIC DNA]</scope>
    <source>
        <strain evidence="8 9">CGMCC 1.12121</strain>
    </source>
</reference>
<dbReference type="InterPro" id="IPR006139">
    <property type="entry name" value="D-isomer_2_OHA_DH_cat_dom"/>
</dbReference>
<dbReference type="PROSITE" id="PS00671">
    <property type="entry name" value="D_2_HYDROXYACID_DH_3"/>
    <property type="match status" value="1"/>
</dbReference>
<feature type="domain" description="D-isomer specific 2-hydroxyacid dehydrogenase catalytic" evidence="6">
    <location>
        <begin position="4"/>
        <end position="344"/>
    </location>
</feature>
<dbReference type="GO" id="GO:0008652">
    <property type="term" value="P:amino acid biosynthetic process"/>
    <property type="evidence" value="ECO:0007669"/>
    <property type="project" value="UniProtKB-KW"/>
</dbReference>
<dbReference type="Pfam" id="PF00389">
    <property type="entry name" value="2-Hacid_dh"/>
    <property type="match status" value="1"/>
</dbReference>
<evidence type="ECO:0000256" key="5">
    <source>
        <dbReference type="RuleBase" id="RU003719"/>
    </source>
</evidence>
<evidence type="ECO:0000313" key="9">
    <source>
        <dbReference type="Proteomes" id="UP001597085"/>
    </source>
</evidence>
<sequence length="357" mass="38618">MKTLITANMDDDSLYRLENDIGLDVEYHPIAERDGRFSPEEFIDRLDGVEILIVGFEGVSEEVLDRVEDLRIIACTRGGPDANVNINAATERGIPVLYAPGRNAVSVADFTLGLILAATRHIAHSHHLLHTGRYTGEPQSDSASGGEREDVTWGIAKGSPYVELKGPELANKTLGIVGLGAIGKRVAQRAAGFEMDLLGFDPYVDAEQMADLGVEKADIDELCREADVVTVHTPVTDSTRGLLGAEEFDLMADSTYFINTARGAIIDQDALLAELQAGTLRGAALDVYDEEPLPDDHPLLELSTVVTTPHLAGAAEEVIDRHSKMVADDIEALLNERTPEHIANDEVLTVETSGDRD</sequence>
<evidence type="ECO:0000259" key="7">
    <source>
        <dbReference type="Pfam" id="PF02826"/>
    </source>
</evidence>
<dbReference type="InterPro" id="IPR036291">
    <property type="entry name" value="NAD(P)-bd_dom_sf"/>
</dbReference>
<dbReference type="Pfam" id="PF02826">
    <property type="entry name" value="2-Hacid_dh_C"/>
    <property type="match status" value="1"/>
</dbReference>
<dbReference type="InterPro" id="IPR029752">
    <property type="entry name" value="D-isomer_DH_CS1"/>
</dbReference>
<feature type="domain" description="D-isomer specific 2-hydroxyacid dehydrogenase NAD-binding" evidence="7">
    <location>
        <begin position="114"/>
        <end position="312"/>
    </location>
</feature>
<dbReference type="InterPro" id="IPR006140">
    <property type="entry name" value="D-isomer_DH_NAD-bd"/>
</dbReference>
<dbReference type="PANTHER" id="PTHR42789:SF1">
    <property type="entry name" value="D-ISOMER SPECIFIC 2-HYDROXYACID DEHYDROGENASE FAMILY PROTEIN (AFU_ORTHOLOGUE AFUA_6G10090)"/>
    <property type="match status" value="1"/>
</dbReference>
<dbReference type="SUPFAM" id="SSF52283">
    <property type="entry name" value="Formate/glycerate dehydrogenase catalytic domain-like"/>
    <property type="match status" value="1"/>
</dbReference>
<dbReference type="PROSITE" id="PS00065">
    <property type="entry name" value="D_2_HYDROXYACID_DH_1"/>
    <property type="match status" value="1"/>
</dbReference>
<organism evidence="8 9">
    <name type="scientific">Halobellus rarus</name>
    <dbReference type="NCBI Taxonomy" id="1126237"/>
    <lineage>
        <taxon>Archaea</taxon>
        <taxon>Methanobacteriati</taxon>
        <taxon>Methanobacteriota</taxon>
        <taxon>Stenosarchaea group</taxon>
        <taxon>Halobacteria</taxon>
        <taxon>Halobacteriales</taxon>
        <taxon>Haloferacaceae</taxon>
        <taxon>Halobellus</taxon>
    </lineage>
</organism>
<dbReference type="EMBL" id="JBHUDK010000014">
    <property type="protein sequence ID" value="MFD1600367.1"/>
    <property type="molecule type" value="Genomic_DNA"/>
</dbReference>
<name>A0ABD6CTF9_9EURY</name>
<evidence type="ECO:0000256" key="2">
    <source>
        <dbReference type="ARBA" id="ARBA00022605"/>
    </source>
</evidence>